<proteinExistence type="predicted"/>
<protein>
    <submittedName>
        <fullName evidence="1">Uncharacterized protein</fullName>
    </submittedName>
</protein>
<dbReference type="AlphaFoldDB" id="A0A0F9FV00"/>
<accession>A0A0F9FV00</accession>
<organism evidence="1">
    <name type="scientific">marine sediment metagenome</name>
    <dbReference type="NCBI Taxonomy" id="412755"/>
    <lineage>
        <taxon>unclassified sequences</taxon>
        <taxon>metagenomes</taxon>
        <taxon>ecological metagenomes</taxon>
    </lineage>
</organism>
<dbReference type="EMBL" id="LAZR01031006">
    <property type="protein sequence ID" value="KKL54972.1"/>
    <property type="molecule type" value="Genomic_DNA"/>
</dbReference>
<name>A0A0F9FV00_9ZZZZ</name>
<evidence type="ECO:0000313" key="1">
    <source>
        <dbReference type="EMBL" id="KKL54972.1"/>
    </source>
</evidence>
<reference evidence="1" key="1">
    <citation type="journal article" date="2015" name="Nature">
        <title>Complex archaea that bridge the gap between prokaryotes and eukaryotes.</title>
        <authorList>
            <person name="Spang A."/>
            <person name="Saw J.H."/>
            <person name="Jorgensen S.L."/>
            <person name="Zaremba-Niedzwiedzka K."/>
            <person name="Martijn J."/>
            <person name="Lind A.E."/>
            <person name="van Eijk R."/>
            <person name="Schleper C."/>
            <person name="Guy L."/>
            <person name="Ettema T.J."/>
        </authorList>
    </citation>
    <scope>NUCLEOTIDE SEQUENCE</scope>
</reference>
<gene>
    <name evidence="1" type="ORF">LCGC14_2260070</name>
</gene>
<sequence>MIKLSKAQKGKFLANLRKFSLVFLAALFGQLALGVSLKQSIPFALAILWGALVDFYKKAK</sequence>
<comment type="caution">
    <text evidence="1">The sequence shown here is derived from an EMBL/GenBank/DDBJ whole genome shotgun (WGS) entry which is preliminary data.</text>
</comment>